<feature type="transmembrane region" description="Helical" evidence="1">
    <location>
        <begin position="6"/>
        <end position="22"/>
    </location>
</feature>
<keyword evidence="1" id="KW-1133">Transmembrane helix</keyword>
<keyword evidence="5" id="KW-1185">Reference proteome</keyword>
<dbReference type="Proteomes" id="UP000003288">
    <property type="component" value="Unassembled WGS sequence"/>
</dbReference>
<dbReference type="Proteomes" id="UP000306825">
    <property type="component" value="Chromosome"/>
</dbReference>
<evidence type="ECO:0000313" key="5">
    <source>
        <dbReference type="Proteomes" id="UP000306825"/>
    </source>
</evidence>
<sequence length="166" mass="19789">MGKIKYLLFVFLVLIITLFPLFEQNPKKKEGKTKNDIIPTIIYKGIYYFYENNLTKYGNFTRLEIFKNKLLVDNLYLNNLIEKYKLFSKKAEYTKPIIKGFDVKYINDEYNLTTNFAIYNQKSKILKGKKFKVHSTNYKGFGDSFKVDKDKNIYATNIKYFIKVDK</sequence>
<evidence type="ECO:0000313" key="3">
    <source>
        <dbReference type="EMBL" id="QCT94765.1"/>
    </source>
</evidence>
<name>A0AAI9AHT0_9BACT</name>
<keyword evidence="1" id="KW-0472">Membrane</keyword>
<dbReference type="EMBL" id="ABCJ01000003">
    <property type="protein sequence ID" value="EDM23866.1"/>
    <property type="molecule type" value="Genomic_DNA"/>
</dbReference>
<reference evidence="3 5" key="2">
    <citation type="submission" date="2019-05" db="EMBL/GenBank/DDBJ databases">
        <title>A comparative analysis of the Nautiliaceae.</title>
        <authorList>
            <person name="Grosche A."/>
            <person name="Smedile F."/>
            <person name="Vetriani C."/>
        </authorList>
    </citation>
    <scope>NUCLEOTIDE SEQUENCE [LARGE SCALE GENOMIC DNA]</scope>
    <source>
        <strain evidence="3 5">TB-2</strain>
    </source>
</reference>
<keyword evidence="1" id="KW-0812">Transmembrane</keyword>
<evidence type="ECO:0000256" key="1">
    <source>
        <dbReference type="SAM" id="Phobius"/>
    </source>
</evidence>
<dbReference type="RefSeq" id="WP_007474424.1">
    <property type="nucleotide sequence ID" value="NZ_ABCJ01000003.1"/>
</dbReference>
<proteinExistence type="predicted"/>
<gene>
    <name evidence="2" type="ORF">CMTB2_01324</name>
    <name evidence="3" type="ORF">FE773_06095</name>
</gene>
<dbReference type="EMBL" id="CP040463">
    <property type="protein sequence ID" value="QCT94765.1"/>
    <property type="molecule type" value="Genomic_DNA"/>
</dbReference>
<evidence type="ECO:0000313" key="4">
    <source>
        <dbReference type="Proteomes" id="UP000003288"/>
    </source>
</evidence>
<dbReference type="AlphaFoldDB" id="A0AAI9AHT0"/>
<evidence type="ECO:0008006" key="6">
    <source>
        <dbReference type="Google" id="ProtNLM"/>
    </source>
</evidence>
<organism evidence="2 4">
    <name type="scientific">Caminibacter mediatlanticus TB-2</name>
    <dbReference type="NCBI Taxonomy" id="391592"/>
    <lineage>
        <taxon>Bacteria</taxon>
        <taxon>Pseudomonadati</taxon>
        <taxon>Campylobacterota</taxon>
        <taxon>Epsilonproteobacteria</taxon>
        <taxon>Nautiliales</taxon>
        <taxon>Nautiliaceae</taxon>
        <taxon>Caminibacter</taxon>
    </lineage>
</organism>
<evidence type="ECO:0000313" key="2">
    <source>
        <dbReference type="EMBL" id="EDM23866.1"/>
    </source>
</evidence>
<protein>
    <recommendedName>
        <fullName evidence="6">LPS export ABC transporter periplasmic protein LptC</fullName>
    </recommendedName>
</protein>
<reference evidence="2 4" key="1">
    <citation type="journal article" date="2011" name="Stand. Genomic Sci.">
        <title>Draft genome sequence of Caminibacter mediatlanticus strain TB-2, an epsilonproteobacterium isolated from a deep-sea hydrothermal vent.</title>
        <authorList>
            <person name="Giovannelli D."/>
            <person name="Ferriera S."/>
            <person name="Johnson J."/>
            <person name="Kravitz S."/>
            <person name="Perez-Rodriguez I."/>
            <person name="Ricci J."/>
            <person name="O'Brien C."/>
            <person name="Voordeckers J.W."/>
            <person name="Bini E."/>
            <person name="Vetriani C."/>
        </authorList>
    </citation>
    <scope>NUCLEOTIDE SEQUENCE [LARGE SCALE GENOMIC DNA]</scope>
    <source>
        <strain evidence="2 4">TB-2</strain>
    </source>
</reference>
<accession>A0AAI9AHT0</accession>